<sequence length="514" mass="56789">MLLGRQTAPLDGARGRHHALSKTLAGWRQRESKNRSPVPSPLPSPTCEESIHYPVFNPHDPRHNPSATSTWVQTGYWSHMSSSQRSIRWVQSLPGRSIRKARSGLSNLRTGIYRRSIPSDSASRGDLDDVCSLPESVEACFDNPERHFPDTISEASTEHDSEFGAELHRACPSLIWEAAEDACEGSSTPLSDIVGHRRLDGTPGTSSILLSDTIPCKLSNETFLFGSLLPETASQRPRQADYSGFGRLGYALGAASSNQSLGSRAPQIGEIRLNLKPLRLFDHSAAESSSYSCLDESENKPPDEQHPSSFYNGDIPMSTQIFHSQPLSSNDHQRRDNDMVNTPEQPDDAEKESLLSDMQPISNLAGLPPVQSTKQHGLNPNVHKPPPLSLCLDEDSNHSPWSERCSPTEDGDYLSAKSTQDGYCIVHSPAEGDRSKGFHGSFQTRRNFSIHGNPGFGCELTQKNQAVPEIVGPGWHLRARAVRLKNRMKRESKGSLSSHERLHSYSRLSQHFHS</sequence>
<dbReference type="EMBL" id="KV878342">
    <property type="protein sequence ID" value="OJJ46604.1"/>
    <property type="molecule type" value="Genomic_DNA"/>
</dbReference>
<dbReference type="GeneID" id="34613946"/>
<feature type="region of interest" description="Disordered" evidence="1">
    <location>
        <begin position="488"/>
        <end position="514"/>
    </location>
</feature>
<evidence type="ECO:0000313" key="2">
    <source>
        <dbReference type="EMBL" id="OJJ46604.1"/>
    </source>
</evidence>
<dbReference type="AlphaFoldDB" id="A0A1L9SHT3"/>
<feature type="compositionally biased region" description="Basic and acidic residues" evidence="1">
    <location>
        <begin position="489"/>
        <end position="503"/>
    </location>
</feature>
<reference evidence="3" key="1">
    <citation type="journal article" date="2017" name="Genome Biol.">
        <title>Comparative genomics reveals high biological diversity and specific adaptations in the industrially and medically important fungal genus Aspergillus.</title>
        <authorList>
            <person name="de Vries R.P."/>
            <person name="Riley R."/>
            <person name="Wiebenga A."/>
            <person name="Aguilar-Osorio G."/>
            <person name="Amillis S."/>
            <person name="Uchima C.A."/>
            <person name="Anderluh G."/>
            <person name="Asadollahi M."/>
            <person name="Askin M."/>
            <person name="Barry K."/>
            <person name="Battaglia E."/>
            <person name="Bayram O."/>
            <person name="Benocci T."/>
            <person name="Braus-Stromeyer S.A."/>
            <person name="Caldana C."/>
            <person name="Canovas D."/>
            <person name="Cerqueira G.C."/>
            <person name="Chen F."/>
            <person name="Chen W."/>
            <person name="Choi C."/>
            <person name="Clum A."/>
            <person name="Dos Santos R.A."/>
            <person name="Damasio A.R."/>
            <person name="Diallinas G."/>
            <person name="Emri T."/>
            <person name="Fekete E."/>
            <person name="Flipphi M."/>
            <person name="Freyberg S."/>
            <person name="Gallo A."/>
            <person name="Gournas C."/>
            <person name="Habgood R."/>
            <person name="Hainaut M."/>
            <person name="Harispe M.L."/>
            <person name="Henrissat B."/>
            <person name="Hilden K.S."/>
            <person name="Hope R."/>
            <person name="Hossain A."/>
            <person name="Karabika E."/>
            <person name="Karaffa L."/>
            <person name="Karanyi Z."/>
            <person name="Krasevec N."/>
            <person name="Kuo A."/>
            <person name="Kusch H."/>
            <person name="LaButti K."/>
            <person name="Lagendijk E.L."/>
            <person name="Lapidus A."/>
            <person name="Levasseur A."/>
            <person name="Lindquist E."/>
            <person name="Lipzen A."/>
            <person name="Logrieco A.F."/>
            <person name="MacCabe A."/>
            <person name="Maekelae M.R."/>
            <person name="Malavazi I."/>
            <person name="Melin P."/>
            <person name="Meyer V."/>
            <person name="Mielnichuk N."/>
            <person name="Miskei M."/>
            <person name="Molnar A.P."/>
            <person name="Mule G."/>
            <person name="Ngan C.Y."/>
            <person name="Orejas M."/>
            <person name="Orosz E."/>
            <person name="Ouedraogo J.P."/>
            <person name="Overkamp K.M."/>
            <person name="Park H.-S."/>
            <person name="Perrone G."/>
            <person name="Piumi F."/>
            <person name="Punt P.J."/>
            <person name="Ram A.F."/>
            <person name="Ramon A."/>
            <person name="Rauscher S."/>
            <person name="Record E."/>
            <person name="Riano-Pachon D.M."/>
            <person name="Robert V."/>
            <person name="Roehrig J."/>
            <person name="Ruller R."/>
            <person name="Salamov A."/>
            <person name="Salih N.S."/>
            <person name="Samson R.A."/>
            <person name="Sandor E."/>
            <person name="Sanguinetti M."/>
            <person name="Schuetze T."/>
            <person name="Sepcic K."/>
            <person name="Shelest E."/>
            <person name="Sherlock G."/>
            <person name="Sophianopoulou V."/>
            <person name="Squina F.M."/>
            <person name="Sun H."/>
            <person name="Susca A."/>
            <person name="Todd R.B."/>
            <person name="Tsang A."/>
            <person name="Unkles S.E."/>
            <person name="van de Wiele N."/>
            <person name="van Rossen-Uffink D."/>
            <person name="Oliveira J.V."/>
            <person name="Vesth T.C."/>
            <person name="Visser J."/>
            <person name="Yu J.-H."/>
            <person name="Zhou M."/>
            <person name="Andersen M.R."/>
            <person name="Archer D.B."/>
            <person name="Baker S.E."/>
            <person name="Benoit I."/>
            <person name="Brakhage A.A."/>
            <person name="Braus G.H."/>
            <person name="Fischer R."/>
            <person name="Frisvad J.C."/>
            <person name="Goldman G.H."/>
            <person name="Houbraken J."/>
            <person name="Oakley B."/>
            <person name="Pocsi I."/>
            <person name="Scazzocchio C."/>
            <person name="Seiboth B."/>
            <person name="vanKuyk P.A."/>
            <person name="Wortman J."/>
            <person name="Dyer P.S."/>
            <person name="Grigoriev I.V."/>
        </authorList>
    </citation>
    <scope>NUCLEOTIDE SEQUENCE [LARGE SCALE GENOMIC DNA]</scope>
    <source>
        <strain evidence="3">CBS 506.65</strain>
    </source>
</reference>
<gene>
    <name evidence="2" type="ORF">ASPZODRAFT_1980810</name>
</gene>
<proteinExistence type="predicted"/>
<feature type="compositionally biased region" description="Basic and acidic residues" evidence="1">
    <location>
        <begin position="297"/>
        <end position="306"/>
    </location>
</feature>
<name>A0A1L9SHT3_9EURO</name>
<dbReference type="OrthoDB" id="4185962at2759"/>
<evidence type="ECO:0000256" key="1">
    <source>
        <dbReference type="SAM" id="MobiDB-lite"/>
    </source>
</evidence>
<feature type="region of interest" description="Disordered" evidence="1">
    <location>
        <begin position="24"/>
        <end position="67"/>
    </location>
</feature>
<dbReference type="Proteomes" id="UP000184188">
    <property type="component" value="Unassembled WGS sequence"/>
</dbReference>
<dbReference type="RefSeq" id="XP_022581114.1">
    <property type="nucleotide sequence ID" value="XM_022727482.1"/>
</dbReference>
<accession>A0A1L9SHT3</accession>
<keyword evidence="3" id="KW-1185">Reference proteome</keyword>
<organism evidence="2 3">
    <name type="scientific">Penicilliopsis zonata CBS 506.65</name>
    <dbReference type="NCBI Taxonomy" id="1073090"/>
    <lineage>
        <taxon>Eukaryota</taxon>
        <taxon>Fungi</taxon>
        <taxon>Dikarya</taxon>
        <taxon>Ascomycota</taxon>
        <taxon>Pezizomycotina</taxon>
        <taxon>Eurotiomycetes</taxon>
        <taxon>Eurotiomycetidae</taxon>
        <taxon>Eurotiales</taxon>
        <taxon>Aspergillaceae</taxon>
        <taxon>Penicilliopsis</taxon>
    </lineage>
</organism>
<protein>
    <submittedName>
        <fullName evidence="2">Uncharacterized protein</fullName>
    </submittedName>
</protein>
<dbReference type="VEuPathDB" id="FungiDB:ASPZODRAFT_1980810"/>
<evidence type="ECO:0000313" key="3">
    <source>
        <dbReference type="Proteomes" id="UP000184188"/>
    </source>
</evidence>
<feature type="compositionally biased region" description="Polar residues" evidence="1">
    <location>
        <begin position="307"/>
        <end position="330"/>
    </location>
</feature>
<feature type="region of interest" description="Disordered" evidence="1">
    <location>
        <begin position="291"/>
        <end position="352"/>
    </location>
</feature>